<evidence type="ECO:0000313" key="6">
    <source>
        <dbReference type="EMBL" id="VDI35890.1"/>
    </source>
</evidence>
<dbReference type="PANTHER" id="PTHR24369:SF210">
    <property type="entry name" value="CHAOPTIN-RELATED"/>
    <property type="match status" value="1"/>
</dbReference>
<protein>
    <submittedName>
        <fullName evidence="6">Uncharacterized protein</fullName>
    </submittedName>
</protein>
<keyword evidence="4" id="KW-1133">Transmembrane helix</keyword>
<evidence type="ECO:0000256" key="1">
    <source>
        <dbReference type="ARBA" id="ARBA00022614"/>
    </source>
</evidence>
<evidence type="ECO:0000256" key="2">
    <source>
        <dbReference type="ARBA" id="ARBA00022729"/>
    </source>
</evidence>
<feature type="chain" id="PRO_5032863888" evidence="5">
    <location>
        <begin position="18"/>
        <end position="561"/>
    </location>
</feature>
<dbReference type="InterPro" id="IPR001611">
    <property type="entry name" value="Leu-rich_rpt"/>
</dbReference>
<dbReference type="PROSITE" id="PS51257">
    <property type="entry name" value="PROKAR_LIPOPROTEIN"/>
    <property type="match status" value="1"/>
</dbReference>
<dbReference type="OrthoDB" id="6050575at2759"/>
<keyword evidence="1" id="KW-0433">Leucine-rich repeat</keyword>
<keyword evidence="4" id="KW-0472">Membrane</keyword>
<comment type="caution">
    <text evidence="6">The sequence shown here is derived from an EMBL/GenBank/DDBJ whole genome shotgun (WGS) entry which is preliminary data.</text>
</comment>
<feature type="transmembrane region" description="Helical" evidence="4">
    <location>
        <begin position="544"/>
        <end position="560"/>
    </location>
</feature>
<dbReference type="SUPFAM" id="SSF52058">
    <property type="entry name" value="L domain-like"/>
    <property type="match status" value="1"/>
</dbReference>
<name>A0A8B6EJI6_MYTGA</name>
<dbReference type="InterPro" id="IPR032675">
    <property type="entry name" value="LRR_dom_sf"/>
</dbReference>
<keyword evidence="7" id="KW-1185">Reference proteome</keyword>
<dbReference type="Pfam" id="PF13855">
    <property type="entry name" value="LRR_8"/>
    <property type="match status" value="1"/>
</dbReference>
<dbReference type="Gene3D" id="3.80.10.10">
    <property type="entry name" value="Ribonuclease Inhibitor"/>
    <property type="match status" value="2"/>
</dbReference>
<evidence type="ECO:0000313" key="7">
    <source>
        <dbReference type="Proteomes" id="UP000596742"/>
    </source>
</evidence>
<accession>A0A8B6EJI6</accession>
<gene>
    <name evidence="6" type="ORF">MGAL_10B007142</name>
</gene>
<sequence>MSFKYFVVSMLVSSCCTHGIGLDMFKAWSPDGIKNLFCPNREDCFSEPTTIKTDHCCACTAVPEWELPHKTHQNIDVEITSVDGSRSKLVSRQTVSNNSNMYFIYTHGKLKTFPENSCSYNLLHIDVTGNLFPNVGNISCFIDLDTLIMKNNKLTFISNETFKGLYKLRSVDFSYNLITKIDCNVFGDIHILKFNFEGNYIHKLDVTNILIPNKTTCGGNYSKNKHPIEITNLANLVLGKDNTFVCSDYDFSYSSLSIHPLLAICEMVVPQIIDKYAPCGEGKYNGMAFDCDCQIAELMHLDFLELNRVYSKRVQESYCRSPGNLLNISIYDVYINQTLRDQMTCDIIDFCPMNGACKCRCISQPNRYVMIIDCSNQSCTDFPTIIPHKSDSSLLNNFKKNFEVSSIADFSIKHDVILNMTNNKIEQVNTSHPYFSRVRTLDLTANPIKMMSEEISNLNKANDIIIPDHLLNNLPKSVELLNPNVFHFGHNGIPCTCDNRWIGEWRLYKQAFKRYPYALKCSNYDNKTIEEMLDVFSDCDVTSSYIWIFYIIFPIVFFFHS</sequence>
<dbReference type="AlphaFoldDB" id="A0A8B6EJI6"/>
<keyword evidence="4" id="KW-0812">Transmembrane</keyword>
<dbReference type="PANTHER" id="PTHR24369">
    <property type="entry name" value="ANTIGEN BSP, PUTATIVE-RELATED"/>
    <property type="match status" value="1"/>
</dbReference>
<evidence type="ECO:0000256" key="3">
    <source>
        <dbReference type="ARBA" id="ARBA00022737"/>
    </source>
</evidence>
<dbReference type="GO" id="GO:0005886">
    <property type="term" value="C:plasma membrane"/>
    <property type="evidence" value="ECO:0007669"/>
    <property type="project" value="TreeGrafter"/>
</dbReference>
<keyword evidence="3" id="KW-0677">Repeat</keyword>
<dbReference type="EMBL" id="UYJE01005277">
    <property type="protein sequence ID" value="VDI35890.1"/>
    <property type="molecule type" value="Genomic_DNA"/>
</dbReference>
<dbReference type="InterPro" id="IPR050541">
    <property type="entry name" value="LRR_TM_domain-containing"/>
</dbReference>
<evidence type="ECO:0000256" key="5">
    <source>
        <dbReference type="SAM" id="SignalP"/>
    </source>
</evidence>
<feature type="signal peptide" evidence="5">
    <location>
        <begin position="1"/>
        <end position="17"/>
    </location>
</feature>
<evidence type="ECO:0000256" key="4">
    <source>
        <dbReference type="SAM" id="Phobius"/>
    </source>
</evidence>
<organism evidence="6 7">
    <name type="scientific">Mytilus galloprovincialis</name>
    <name type="common">Mediterranean mussel</name>
    <dbReference type="NCBI Taxonomy" id="29158"/>
    <lineage>
        <taxon>Eukaryota</taxon>
        <taxon>Metazoa</taxon>
        <taxon>Spiralia</taxon>
        <taxon>Lophotrochozoa</taxon>
        <taxon>Mollusca</taxon>
        <taxon>Bivalvia</taxon>
        <taxon>Autobranchia</taxon>
        <taxon>Pteriomorphia</taxon>
        <taxon>Mytilida</taxon>
        <taxon>Mytiloidea</taxon>
        <taxon>Mytilidae</taxon>
        <taxon>Mytilinae</taxon>
        <taxon>Mytilus</taxon>
    </lineage>
</organism>
<reference evidence="6" key="1">
    <citation type="submission" date="2018-11" db="EMBL/GenBank/DDBJ databases">
        <authorList>
            <person name="Alioto T."/>
            <person name="Alioto T."/>
        </authorList>
    </citation>
    <scope>NUCLEOTIDE SEQUENCE</scope>
</reference>
<dbReference type="Proteomes" id="UP000596742">
    <property type="component" value="Unassembled WGS sequence"/>
</dbReference>
<keyword evidence="2 5" id="KW-0732">Signal</keyword>
<proteinExistence type="predicted"/>